<reference evidence="1 2" key="1">
    <citation type="submission" date="2021-10" db="EMBL/GenBank/DDBJ databases">
        <title>Anaerobic single-cell dispensing facilitates the cultivation of human gut bacteria.</title>
        <authorList>
            <person name="Afrizal A."/>
        </authorList>
    </citation>
    <scope>NUCLEOTIDE SEQUENCE [LARGE SCALE GENOMIC DNA]</scope>
    <source>
        <strain evidence="1 2">CLA-AA-H276</strain>
    </source>
</reference>
<name>A0AAE3A4B5_9FIRM</name>
<dbReference type="InterPro" id="IPR017587">
    <property type="entry name" value="YqeC"/>
</dbReference>
<evidence type="ECO:0000313" key="2">
    <source>
        <dbReference type="Proteomes" id="UP001198220"/>
    </source>
</evidence>
<evidence type="ECO:0000313" key="1">
    <source>
        <dbReference type="EMBL" id="MCC2125169.1"/>
    </source>
</evidence>
<dbReference type="EMBL" id="JAJEPS010000002">
    <property type="protein sequence ID" value="MCC2125169.1"/>
    <property type="molecule type" value="Genomic_DNA"/>
</dbReference>
<dbReference type="Pfam" id="PF19842">
    <property type="entry name" value="YqeC"/>
    <property type="match status" value="1"/>
</dbReference>
<dbReference type="SUPFAM" id="SSF52540">
    <property type="entry name" value="P-loop containing nucleoside triphosphate hydrolases"/>
    <property type="match status" value="1"/>
</dbReference>
<dbReference type="AlphaFoldDB" id="A0AAE3A4B5"/>
<dbReference type="Proteomes" id="UP001198220">
    <property type="component" value="Unassembled WGS sequence"/>
</dbReference>
<proteinExistence type="predicted"/>
<sequence length="210" mass="23559">MKNKKIAVVGAGGKTTLIHRLAEEYRRKGASVLVTTTTHMLVESDTDLSCDSFAIREKIKRTGYCMAGSLCPGQKQKIGSLPEPVFRDLLIAADYVLIEADGAKHYSLKYPAEHEPVIPAEATDVILVLGIWDLGKSCQDVIFRFDRMAELTGISGKKTVGIAELRLIRKAYEEKLREMNFSGEFHVLLSEKTEQEFLFRTWQEAVGDYE</sequence>
<dbReference type="InterPro" id="IPR027417">
    <property type="entry name" value="P-loop_NTPase"/>
</dbReference>
<gene>
    <name evidence="1" type="primary">yqeC</name>
    <name evidence="1" type="ORF">LKD36_03135</name>
</gene>
<comment type="caution">
    <text evidence="1">The sequence shown here is derived from an EMBL/GenBank/DDBJ whole genome shotgun (WGS) entry which is preliminary data.</text>
</comment>
<dbReference type="RefSeq" id="WP_308458645.1">
    <property type="nucleotide sequence ID" value="NZ_JAJEPS010000002.1"/>
</dbReference>
<dbReference type="NCBIfam" id="TIGR03172">
    <property type="entry name" value="selenium cofactor biosynthesis protein YqeC"/>
    <property type="match status" value="1"/>
</dbReference>
<accession>A0AAE3A4B5</accession>
<organism evidence="1 2">
    <name type="scientific">Hominiventricola filiformis</name>
    <dbReference type="NCBI Taxonomy" id="2885352"/>
    <lineage>
        <taxon>Bacteria</taxon>
        <taxon>Bacillati</taxon>
        <taxon>Bacillota</taxon>
        <taxon>Clostridia</taxon>
        <taxon>Lachnospirales</taxon>
        <taxon>Lachnospiraceae</taxon>
        <taxon>Hominiventricola</taxon>
    </lineage>
</organism>
<keyword evidence="2" id="KW-1185">Reference proteome</keyword>
<protein>
    <submittedName>
        <fullName evidence="1">Selenium-dependent hydroxylase accessory protein YqeC</fullName>
    </submittedName>
</protein>